<evidence type="ECO:0008006" key="4">
    <source>
        <dbReference type="Google" id="ProtNLM"/>
    </source>
</evidence>
<accession>A0A7R9WN83</accession>
<feature type="region of interest" description="Disordered" evidence="2">
    <location>
        <begin position="71"/>
        <end position="105"/>
    </location>
</feature>
<dbReference type="AlphaFoldDB" id="A0A7R9WN83"/>
<proteinExistence type="inferred from homology"/>
<comment type="similarity">
    <text evidence="1">Belongs to the TRM112 family.</text>
</comment>
<evidence type="ECO:0000256" key="1">
    <source>
        <dbReference type="ARBA" id="ARBA00007980"/>
    </source>
</evidence>
<dbReference type="PANTHER" id="PTHR12773">
    <property type="entry name" value="UPF0315 PROTEIN-RELATED"/>
    <property type="match status" value="1"/>
</dbReference>
<gene>
    <name evidence="3" type="ORF">CAUS1442_LOCUS2140</name>
</gene>
<sequence length="156" mass="17094">MRLLTHNFLQSNVKGTTKGYPLRIEAKEVVIEDSPVDAELLVKMISRMKYDALVQAYDQVITTAAAATAAADTAKNDGDSSKTSAEQIKQLAPAASMPKEPPTQETLQNDATIQKILYDALFNVHVITGQLICPDTGRKFPIKQGIPNMILHEDEL</sequence>
<dbReference type="GO" id="GO:0030488">
    <property type="term" value="P:tRNA methylation"/>
    <property type="evidence" value="ECO:0007669"/>
    <property type="project" value="TreeGrafter"/>
</dbReference>
<protein>
    <recommendedName>
        <fullName evidence="4">Multifunctional methyltransferase subunit TRM112-like protein</fullName>
    </recommendedName>
</protein>
<dbReference type="Pfam" id="PF03966">
    <property type="entry name" value="Trm112p"/>
    <property type="match status" value="1"/>
</dbReference>
<name>A0A7R9WN83_9STRA</name>
<reference evidence="3" key="1">
    <citation type="submission" date="2021-01" db="EMBL/GenBank/DDBJ databases">
        <authorList>
            <person name="Corre E."/>
            <person name="Pelletier E."/>
            <person name="Niang G."/>
            <person name="Scheremetjew M."/>
            <person name="Finn R."/>
            <person name="Kale V."/>
            <person name="Holt S."/>
            <person name="Cochrane G."/>
            <person name="Meng A."/>
            <person name="Brown T."/>
            <person name="Cohen L."/>
        </authorList>
    </citation>
    <scope>NUCLEOTIDE SEQUENCE</scope>
    <source>
        <strain evidence="3">CCMP3328</strain>
    </source>
</reference>
<dbReference type="EMBL" id="HBEF01003387">
    <property type="protein sequence ID" value="CAD8330042.1"/>
    <property type="molecule type" value="Transcribed_RNA"/>
</dbReference>
<evidence type="ECO:0000313" key="3">
    <source>
        <dbReference type="EMBL" id="CAD8330042.1"/>
    </source>
</evidence>
<dbReference type="GO" id="GO:0070476">
    <property type="term" value="P:rRNA (guanine-N7)-methylation"/>
    <property type="evidence" value="ECO:0007669"/>
    <property type="project" value="TreeGrafter"/>
</dbReference>
<dbReference type="InterPro" id="IPR005651">
    <property type="entry name" value="Trm112-like"/>
</dbReference>
<evidence type="ECO:0000256" key="2">
    <source>
        <dbReference type="SAM" id="MobiDB-lite"/>
    </source>
</evidence>
<dbReference type="Gene3D" id="2.20.25.10">
    <property type="match status" value="1"/>
</dbReference>
<dbReference type="PANTHER" id="PTHR12773:SF0">
    <property type="entry name" value="MULTIFUNCTIONAL METHYLTRANSFERASE SUBUNIT TRM112-LIKE PROTEIN"/>
    <property type="match status" value="1"/>
</dbReference>
<organism evidence="3">
    <name type="scientific">Craspedostauros australis</name>
    <dbReference type="NCBI Taxonomy" id="1486917"/>
    <lineage>
        <taxon>Eukaryota</taxon>
        <taxon>Sar</taxon>
        <taxon>Stramenopiles</taxon>
        <taxon>Ochrophyta</taxon>
        <taxon>Bacillariophyta</taxon>
        <taxon>Bacillariophyceae</taxon>
        <taxon>Bacillariophycidae</taxon>
        <taxon>Naviculales</taxon>
        <taxon>Naviculaceae</taxon>
        <taxon>Craspedostauros</taxon>
    </lineage>
</organism>
<dbReference type="InterPro" id="IPR039127">
    <property type="entry name" value="Trm112"/>
</dbReference>
<dbReference type="SUPFAM" id="SSF158997">
    <property type="entry name" value="Trm112p-like"/>
    <property type="match status" value="1"/>
</dbReference>
<dbReference type="GO" id="GO:0046982">
    <property type="term" value="F:protein heterodimerization activity"/>
    <property type="evidence" value="ECO:0007669"/>
    <property type="project" value="InterPro"/>
</dbReference>